<dbReference type="NCBIfam" id="NF033400">
    <property type="entry name" value="thiazolyl_B"/>
    <property type="match status" value="1"/>
</dbReference>
<comment type="caution">
    <text evidence="1">The sequence shown here is derived from an EMBL/GenBank/DDBJ whole genome shotgun (WGS) entry which is preliminary data.</text>
</comment>
<dbReference type="AlphaFoldDB" id="K2JVW4"/>
<evidence type="ECO:0000313" key="2">
    <source>
        <dbReference type="Proteomes" id="UP000014115"/>
    </source>
</evidence>
<dbReference type="Pfam" id="PF19409">
    <property type="entry name" value="Thiopep_pre"/>
    <property type="match status" value="1"/>
</dbReference>
<evidence type="ECO:0000313" key="1">
    <source>
        <dbReference type="EMBL" id="EKE87546.1"/>
    </source>
</evidence>
<accession>K2JVW4</accession>
<protein>
    <recommendedName>
        <fullName evidence="3">Thiazolylpeptide-type bacteriocin</fullName>
    </recommendedName>
</protein>
<sequence length="73" mass="7239">MLTENINFDDLNVDDVNLDGLEVANVSNAMALPETGASSGTSSCGSCSTCGSSSCCGSCGGGDVSVQQEIKAN</sequence>
<keyword evidence="2" id="KW-1185">Reference proteome</keyword>
<dbReference type="RefSeq" id="WP_008487047.1">
    <property type="nucleotide sequence ID" value="NZ_AMRG01000001.1"/>
</dbReference>
<dbReference type="Proteomes" id="UP000014115">
    <property type="component" value="Unassembled WGS sequence"/>
</dbReference>
<reference evidence="1 2" key="1">
    <citation type="journal article" date="2012" name="J. Bacteriol.">
        <title>Genome Sequence of Idiomarina xiamenensis Type Strain 10-D-4.</title>
        <authorList>
            <person name="Lai Q."/>
            <person name="Wang L."/>
            <person name="Wang W."/>
            <person name="Shao Z."/>
        </authorList>
    </citation>
    <scope>NUCLEOTIDE SEQUENCE [LARGE SCALE GENOMIC DNA]</scope>
    <source>
        <strain evidence="1 2">10-D-4</strain>
    </source>
</reference>
<dbReference type="EMBL" id="AMRG01000001">
    <property type="protein sequence ID" value="EKE87546.1"/>
    <property type="molecule type" value="Genomic_DNA"/>
</dbReference>
<evidence type="ECO:0008006" key="3">
    <source>
        <dbReference type="Google" id="ProtNLM"/>
    </source>
</evidence>
<gene>
    <name evidence="1" type="ORF">A10D4_00590</name>
</gene>
<name>K2JVW4_9GAMM</name>
<proteinExistence type="predicted"/>
<dbReference type="STRING" id="740709.A10D4_00590"/>
<dbReference type="PATRIC" id="fig|740709.3.peg.118"/>
<organism evidence="1 2">
    <name type="scientific">Idiomarina xiamenensis 10-D-4</name>
    <dbReference type="NCBI Taxonomy" id="740709"/>
    <lineage>
        <taxon>Bacteria</taxon>
        <taxon>Pseudomonadati</taxon>
        <taxon>Pseudomonadota</taxon>
        <taxon>Gammaproteobacteria</taxon>
        <taxon>Alteromonadales</taxon>
        <taxon>Idiomarinaceae</taxon>
        <taxon>Idiomarina</taxon>
    </lineage>
</organism>